<name>A0ABR4EKH4_9PEZI</name>
<feature type="transmembrane region" description="Helical" evidence="6">
    <location>
        <begin position="372"/>
        <end position="391"/>
    </location>
</feature>
<dbReference type="InterPro" id="IPR004254">
    <property type="entry name" value="AdipoR/HlyIII-related"/>
</dbReference>
<feature type="transmembrane region" description="Helical" evidence="6">
    <location>
        <begin position="276"/>
        <end position="294"/>
    </location>
</feature>
<proteinExistence type="predicted"/>
<evidence type="ECO:0008006" key="9">
    <source>
        <dbReference type="Google" id="ProtNLM"/>
    </source>
</evidence>
<evidence type="ECO:0000256" key="1">
    <source>
        <dbReference type="ARBA" id="ARBA00004141"/>
    </source>
</evidence>
<feature type="transmembrane region" description="Helical" evidence="6">
    <location>
        <begin position="340"/>
        <end position="360"/>
    </location>
</feature>
<feature type="transmembrane region" description="Helical" evidence="6">
    <location>
        <begin position="403"/>
        <end position="426"/>
    </location>
</feature>
<keyword evidence="2 6" id="KW-0812">Transmembrane</keyword>
<reference evidence="7 8" key="1">
    <citation type="submission" date="2024-03" db="EMBL/GenBank/DDBJ databases">
        <title>A high-quality draft genome sequence of Diaporthe vaccinii, a causative agent of upright dieback and viscid rot disease in cranberry plants.</title>
        <authorList>
            <person name="Sarrasin M."/>
            <person name="Lang B.F."/>
            <person name="Burger G."/>
        </authorList>
    </citation>
    <scope>NUCLEOTIDE SEQUENCE [LARGE SCALE GENOMIC DNA]</scope>
    <source>
        <strain evidence="7 8">IS7</strain>
    </source>
</reference>
<dbReference type="Proteomes" id="UP001600888">
    <property type="component" value="Unassembled WGS sequence"/>
</dbReference>
<protein>
    <recommendedName>
        <fullName evidence="9">Hemolysin-III family protein</fullName>
    </recommendedName>
</protein>
<keyword evidence="4 6" id="KW-0472">Membrane</keyword>
<sequence>MDAPSLAMTSCTPFAARANDSSPDIVQSTGADTRPEIRRRRHSHFIPRRRKSIVSSIMEGEEAVILKVDLFLSELERRLEFLESYTDLTVDSTLSRAYNTLQTVRSRCNQVSEEVIGEGRRRFHVMMETMEYRYHDALAAADSMSDKARVSIELLDSMLSDVEMRTHKLRQRGLQNMTDAAEIVIGEGRHVLDKGLHTARGVVEEGLRGAKHAAESLEEKIQKAMLRAKEHGLISYEDLPVPWRVNPHIVRGYRFNETYAGCIRSAFGISNELVNIWSHAIGLVLVLAVAFYFYPTSINFHLSTNADVLIAALFFFAACQCLVCSTIWHTMNAITDVNLISTFACVDYTGISLLIAASIMTTEYTAFYCEPVSRWIYMVVTGLLGVGGVILPWNPTFNRADMAWARVAFFVFLGATGFLVSGSWSLSTMGAGVFRTQPHATPPPPRGGPTPSSQSPPLHGTCKQIANQALSRFYNYPYRAVPSSSLSFTHPSARASWCTSRVLLCTQARCPKGGAQGCSIILADPTTYGTALSWVGSCFITLPCKSSLHRPSGVPRAAAPHTDD</sequence>
<accession>A0ABR4EKH4</accession>
<dbReference type="PANTHER" id="PTHR20855:SF97">
    <property type="entry name" value="ADIPOR-LIKE RECEPTOR IZH3-RELATED"/>
    <property type="match status" value="1"/>
</dbReference>
<organism evidence="7 8">
    <name type="scientific">Diaporthe vaccinii</name>
    <dbReference type="NCBI Taxonomy" id="105482"/>
    <lineage>
        <taxon>Eukaryota</taxon>
        <taxon>Fungi</taxon>
        <taxon>Dikarya</taxon>
        <taxon>Ascomycota</taxon>
        <taxon>Pezizomycotina</taxon>
        <taxon>Sordariomycetes</taxon>
        <taxon>Sordariomycetidae</taxon>
        <taxon>Diaporthales</taxon>
        <taxon>Diaporthaceae</taxon>
        <taxon>Diaporthe</taxon>
        <taxon>Diaporthe eres species complex</taxon>
    </lineage>
</organism>
<evidence type="ECO:0000313" key="8">
    <source>
        <dbReference type="Proteomes" id="UP001600888"/>
    </source>
</evidence>
<feature type="transmembrane region" description="Helical" evidence="6">
    <location>
        <begin position="306"/>
        <end position="328"/>
    </location>
</feature>
<evidence type="ECO:0000256" key="3">
    <source>
        <dbReference type="ARBA" id="ARBA00022989"/>
    </source>
</evidence>
<feature type="region of interest" description="Disordered" evidence="5">
    <location>
        <begin position="436"/>
        <end position="459"/>
    </location>
</feature>
<comment type="subcellular location">
    <subcellularLocation>
        <location evidence="1">Membrane</location>
        <topology evidence="1">Multi-pass membrane protein</topology>
    </subcellularLocation>
</comment>
<comment type="caution">
    <text evidence="7">The sequence shown here is derived from an EMBL/GenBank/DDBJ whole genome shotgun (WGS) entry which is preliminary data.</text>
</comment>
<evidence type="ECO:0000313" key="7">
    <source>
        <dbReference type="EMBL" id="KAL2282950.1"/>
    </source>
</evidence>
<gene>
    <name evidence="7" type="ORF">FJTKL_10300</name>
</gene>
<evidence type="ECO:0000256" key="6">
    <source>
        <dbReference type="SAM" id="Phobius"/>
    </source>
</evidence>
<dbReference type="PANTHER" id="PTHR20855">
    <property type="entry name" value="ADIPOR/PROGESTIN RECEPTOR-RELATED"/>
    <property type="match status" value="1"/>
</dbReference>
<evidence type="ECO:0000256" key="2">
    <source>
        <dbReference type="ARBA" id="ARBA00022692"/>
    </source>
</evidence>
<dbReference type="EMBL" id="JBAWTH010000046">
    <property type="protein sequence ID" value="KAL2282950.1"/>
    <property type="molecule type" value="Genomic_DNA"/>
</dbReference>
<evidence type="ECO:0000256" key="4">
    <source>
        <dbReference type="ARBA" id="ARBA00023136"/>
    </source>
</evidence>
<keyword evidence="8" id="KW-1185">Reference proteome</keyword>
<keyword evidence="3 6" id="KW-1133">Transmembrane helix</keyword>
<dbReference type="Pfam" id="PF03006">
    <property type="entry name" value="HlyIII"/>
    <property type="match status" value="1"/>
</dbReference>
<evidence type="ECO:0000256" key="5">
    <source>
        <dbReference type="SAM" id="MobiDB-lite"/>
    </source>
</evidence>